<dbReference type="InterPro" id="IPR050109">
    <property type="entry name" value="HTH-type_TetR-like_transc_reg"/>
</dbReference>
<feature type="DNA-binding region" description="H-T-H motif" evidence="2">
    <location>
        <begin position="45"/>
        <end position="64"/>
    </location>
</feature>
<reference evidence="5 6" key="1">
    <citation type="submission" date="2020-07" db="EMBL/GenBank/DDBJ databases">
        <title>Genomic Encyclopedia of Type Strains, Phase IV (KMG-V): Genome sequencing to study the core and pangenomes of soil and plant-associated prokaryotes.</title>
        <authorList>
            <person name="Whitman W."/>
        </authorList>
    </citation>
    <scope>NUCLEOTIDE SEQUENCE [LARGE SCALE GENOMIC DNA]</scope>
    <source>
        <strain evidence="5 6">SAS40</strain>
    </source>
</reference>
<dbReference type="Proteomes" id="UP000542125">
    <property type="component" value="Unassembled WGS sequence"/>
</dbReference>
<feature type="compositionally biased region" description="Pro residues" evidence="3">
    <location>
        <begin position="1"/>
        <end position="12"/>
    </location>
</feature>
<dbReference type="AlphaFoldDB" id="A0A7Y9IVX6"/>
<dbReference type="Pfam" id="PF00440">
    <property type="entry name" value="TetR_N"/>
    <property type="match status" value="1"/>
</dbReference>
<dbReference type="InterPro" id="IPR009057">
    <property type="entry name" value="Homeodomain-like_sf"/>
</dbReference>
<dbReference type="InterPro" id="IPR001647">
    <property type="entry name" value="HTH_TetR"/>
</dbReference>
<comment type="caution">
    <text evidence="5">The sequence shown here is derived from an EMBL/GenBank/DDBJ whole genome shotgun (WGS) entry which is preliminary data.</text>
</comment>
<dbReference type="RefSeq" id="WP_179587791.1">
    <property type="nucleotide sequence ID" value="NZ_JACBYR010000001.1"/>
</dbReference>
<gene>
    <name evidence="5" type="ORF">FHW18_003328</name>
</gene>
<feature type="region of interest" description="Disordered" evidence="3">
    <location>
        <begin position="1"/>
        <end position="22"/>
    </location>
</feature>
<dbReference type="PANTHER" id="PTHR30055">
    <property type="entry name" value="HTH-TYPE TRANSCRIPTIONAL REGULATOR RUTR"/>
    <property type="match status" value="1"/>
</dbReference>
<sequence>MPAQPSPAPALPPRRKQEDRTREAKEKLLSATIDVFMRSGYSGLTTKEVARTAGLSNGALMHHYANKAELVVAATAAIYDEAIVRGQRVARSAEAGRKPIEGFIADCLSVYFDWPFIAALEAIVAARTDPELMARILPVMDHYRQSTNALWLDVFRDAGLTPKEARLVLNLTLNMIRGMAVNRMWQQDESHYRAYLKDWVKLVHERYPALAAKEG</sequence>
<dbReference type="PRINTS" id="PR00455">
    <property type="entry name" value="HTHTETR"/>
</dbReference>
<dbReference type="GO" id="GO:0000976">
    <property type="term" value="F:transcription cis-regulatory region binding"/>
    <property type="evidence" value="ECO:0007669"/>
    <property type="project" value="TreeGrafter"/>
</dbReference>
<name>A0A7Y9IVX6_9BURK</name>
<proteinExistence type="predicted"/>
<evidence type="ECO:0000313" key="6">
    <source>
        <dbReference type="Proteomes" id="UP000542125"/>
    </source>
</evidence>
<dbReference type="GO" id="GO:0003700">
    <property type="term" value="F:DNA-binding transcription factor activity"/>
    <property type="evidence" value="ECO:0007669"/>
    <property type="project" value="TreeGrafter"/>
</dbReference>
<evidence type="ECO:0000256" key="1">
    <source>
        <dbReference type="ARBA" id="ARBA00023125"/>
    </source>
</evidence>
<dbReference type="SUPFAM" id="SSF46689">
    <property type="entry name" value="Homeodomain-like"/>
    <property type="match status" value="1"/>
</dbReference>
<feature type="domain" description="HTH tetR-type" evidence="4">
    <location>
        <begin position="22"/>
        <end position="82"/>
    </location>
</feature>
<dbReference type="Gene3D" id="1.10.357.10">
    <property type="entry name" value="Tetracycline Repressor, domain 2"/>
    <property type="match status" value="1"/>
</dbReference>
<evidence type="ECO:0000259" key="4">
    <source>
        <dbReference type="PROSITE" id="PS50977"/>
    </source>
</evidence>
<evidence type="ECO:0000256" key="2">
    <source>
        <dbReference type="PROSITE-ProRule" id="PRU00335"/>
    </source>
</evidence>
<keyword evidence="6" id="KW-1185">Reference proteome</keyword>
<protein>
    <submittedName>
        <fullName evidence="5">AcrR family transcriptional regulator</fullName>
    </submittedName>
</protein>
<dbReference type="EMBL" id="JACBYR010000001">
    <property type="protein sequence ID" value="NYE84057.1"/>
    <property type="molecule type" value="Genomic_DNA"/>
</dbReference>
<evidence type="ECO:0000313" key="5">
    <source>
        <dbReference type="EMBL" id="NYE84057.1"/>
    </source>
</evidence>
<accession>A0A7Y9IVX6</accession>
<organism evidence="5 6">
    <name type="scientific">Pigmentiphaga litoralis</name>
    <dbReference type="NCBI Taxonomy" id="516702"/>
    <lineage>
        <taxon>Bacteria</taxon>
        <taxon>Pseudomonadati</taxon>
        <taxon>Pseudomonadota</taxon>
        <taxon>Betaproteobacteria</taxon>
        <taxon>Burkholderiales</taxon>
        <taxon>Alcaligenaceae</taxon>
        <taxon>Pigmentiphaga</taxon>
    </lineage>
</organism>
<keyword evidence="1 2" id="KW-0238">DNA-binding</keyword>
<dbReference type="PANTHER" id="PTHR30055:SF226">
    <property type="entry name" value="HTH-TYPE TRANSCRIPTIONAL REGULATOR PKSA"/>
    <property type="match status" value="1"/>
</dbReference>
<evidence type="ECO:0000256" key="3">
    <source>
        <dbReference type="SAM" id="MobiDB-lite"/>
    </source>
</evidence>
<dbReference type="PROSITE" id="PS50977">
    <property type="entry name" value="HTH_TETR_2"/>
    <property type="match status" value="1"/>
</dbReference>